<feature type="domain" description="C2H2-type" evidence="14">
    <location>
        <begin position="593"/>
        <end position="620"/>
    </location>
</feature>
<dbReference type="AlphaFoldDB" id="A0A7J6CA83"/>
<accession>A0A7J6CA83</accession>
<dbReference type="Proteomes" id="UP000579812">
    <property type="component" value="Unassembled WGS sequence"/>
</dbReference>
<evidence type="ECO:0000256" key="2">
    <source>
        <dbReference type="ARBA" id="ARBA00004123"/>
    </source>
</evidence>
<feature type="domain" description="C2H2-type" evidence="14">
    <location>
        <begin position="796"/>
        <end position="823"/>
    </location>
</feature>
<feature type="domain" description="C2H2-type" evidence="14">
    <location>
        <begin position="824"/>
        <end position="851"/>
    </location>
</feature>
<dbReference type="GO" id="GO:0045595">
    <property type="term" value="P:regulation of cell differentiation"/>
    <property type="evidence" value="ECO:0007669"/>
    <property type="project" value="UniProtKB-ARBA"/>
</dbReference>
<evidence type="ECO:0000259" key="14">
    <source>
        <dbReference type="PROSITE" id="PS50157"/>
    </source>
</evidence>
<dbReference type="PROSITE" id="PS00028">
    <property type="entry name" value="ZINC_FINGER_C2H2_1"/>
    <property type="match status" value="15"/>
</dbReference>
<evidence type="ECO:0000256" key="4">
    <source>
        <dbReference type="ARBA" id="ARBA00022723"/>
    </source>
</evidence>
<dbReference type="FunFam" id="3.30.160.60:FF:001506">
    <property type="entry name" value="Zinc finger protein"/>
    <property type="match status" value="1"/>
</dbReference>
<dbReference type="FunFam" id="3.30.160.60:FF:001840">
    <property type="entry name" value="Paternally-expressed gene 3 protein"/>
    <property type="match status" value="1"/>
</dbReference>
<comment type="subcellular location">
    <subcellularLocation>
        <location evidence="2">Nucleus</location>
    </subcellularLocation>
</comment>
<feature type="domain" description="C2H2-type" evidence="14">
    <location>
        <begin position="621"/>
        <end position="648"/>
    </location>
</feature>
<dbReference type="GO" id="GO:0000981">
    <property type="term" value="F:DNA-binding transcription factor activity, RNA polymerase II-specific"/>
    <property type="evidence" value="ECO:0007669"/>
    <property type="project" value="TreeGrafter"/>
</dbReference>
<feature type="domain" description="C2H2-type" evidence="14">
    <location>
        <begin position="509"/>
        <end position="536"/>
    </location>
</feature>
<feature type="domain" description="C2H2-type" evidence="14">
    <location>
        <begin position="677"/>
        <end position="704"/>
    </location>
</feature>
<evidence type="ECO:0000256" key="10">
    <source>
        <dbReference type="ARBA" id="ARBA00023163"/>
    </source>
</evidence>
<dbReference type="FunFam" id="3.30.160.60:FF:000912">
    <property type="entry name" value="Zinc finger protein 660"/>
    <property type="match status" value="1"/>
</dbReference>
<dbReference type="SMART" id="SM00355">
    <property type="entry name" value="ZnF_C2H2"/>
    <property type="match status" value="17"/>
</dbReference>
<dbReference type="EMBL" id="JAAMOB010000015">
    <property type="protein sequence ID" value="KAF4104116.1"/>
    <property type="molecule type" value="Genomic_DNA"/>
</dbReference>
<feature type="domain" description="C2H2-type" evidence="14">
    <location>
        <begin position="298"/>
        <end position="325"/>
    </location>
</feature>
<comment type="similarity">
    <text evidence="3">Belongs to the krueppel C2H2-type zinc-finger protein family.</text>
</comment>
<keyword evidence="16" id="KW-1185">Reference proteome</keyword>
<dbReference type="GO" id="GO:0005634">
    <property type="term" value="C:nucleus"/>
    <property type="evidence" value="ECO:0007669"/>
    <property type="project" value="UniProtKB-SubCell"/>
</dbReference>
<keyword evidence="4" id="KW-0479">Metal-binding</keyword>
<dbReference type="FunFam" id="3.30.160.60:FF:000450">
    <property type="entry name" value="PR domain zinc finger protein 14"/>
    <property type="match status" value="1"/>
</dbReference>
<organism evidence="15 16">
    <name type="scientific">Onychostoma macrolepis</name>
    <dbReference type="NCBI Taxonomy" id="369639"/>
    <lineage>
        <taxon>Eukaryota</taxon>
        <taxon>Metazoa</taxon>
        <taxon>Chordata</taxon>
        <taxon>Craniata</taxon>
        <taxon>Vertebrata</taxon>
        <taxon>Euteleostomi</taxon>
        <taxon>Actinopterygii</taxon>
        <taxon>Neopterygii</taxon>
        <taxon>Teleostei</taxon>
        <taxon>Ostariophysi</taxon>
        <taxon>Cypriniformes</taxon>
        <taxon>Cyprinidae</taxon>
        <taxon>Acrossocheilinae</taxon>
        <taxon>Onychostoma</taxon>
    </lineage>
</organism>
<proteinExistence type="inferred from homology"/>
<dbReference type="FunFam" id="3.30.160.60:FF:000100">
    <property type="entry name" value="Zinc finger 45-like"/>
    <property type="match status" value="2"/>
</dbReference>
<evidence type="ECO:0000256" key="8">
    <source>
        <dbReference type="ARBA" id="ARBA00023015"/>
    </source>
</evidence>
<dbReference type="FunFam" id="3.30.160.60:FF:000097">
    <property type="entry name" value="Zinc finger protein"/>
    <property type="match status" value="1"/>
</dbReference>
<keyword evidence="9" id="KW-0238">DNA-binding</keyword>
<evidence type="ECO:0000256" key="12">
    <source>
        <dbReference type="PROSITE-ProRule" id="PRU00042"/>
    </source>
</evidence>
<feature type="domain" description="C2H2-type" evidence="14">
    <location>
        <begin position="767"/>
        <end position="794"/>
    </location>
</feature>
<feature type="region of interest" description="Disordered" evidence="13">
    <location>
        <begin position="438"/>
        <end position="459"/>
    </location>
</feature>
<dbReference type="PANTHER" id="PTHR24409">
    <property type="entry name" value="ZINC FINGER PROTEIN 142"/>
    <property type="match status" value="1"/>
</dbReference>
<reference evidence="15 16" key="1">
    <citation type="submission" date="2020-04" db="EMBL/GenBank/DDBJ databases">
        <title>Chromosome-level genome assembly of a cyprinid fish Onychostoma macrolepis by integration of Nanopore Sequencing, Bionano and Hi-C technology.</title>
        <authorList>
            <person name="Wang D."/>
        </authorList>
    </citation>
    <scope>NUCLEOTIDE SEQUENCE [LARGE SCALE GENOMIC DNA]</scope>
    <source>
        <strain evidence="15">SWU-2019</strain>
        <tissue evidence="15">Muscle</tissue>
    </source>
</reference>
<dbReference type="FunFam" id="3.30.160.60:FF:000065">
    <property type="entry name" value="B-cell CLL/lymphoma 6, member B"/>
    <property type="match status" value="1"/>
</dbReference>
<dbReference type="InterPro" id="IPR036236">
    <property type="entry name" value="Znf_C2H2_sf"/>
</dbReference>
<feature type="domain" description="C2H2-type" evidence="14">
    <location>
        <begin position="852"/>
        <end position="879"/>
    </location>
</feature>
<dbReference type="GO" id="GO:0008270">
    <property type="term" value="F:zinc ion binding"/>
    <property type="evidence" value="ECO:0007669"/>
    <property type="project" value="UniProtKB-KW"/>
</dbReference>
<feature type="domain" description="C2H2-type" evidence="14">
    <location>
        <begin position="880"/>
        <end position="907"/>
    </location>
</feature>
<name>A0A7J6CA83_9TELE</name>
<evidence type="ECO:0000313" key="16">
    <source>
        <dbReference type="Proteomes" id="UP000579812"/>
    </source>
</evidence>
<dbReference type="PANTHER" id="PTHR24409:SF331">
    <property type="entry name" value="ZINC FINGER PROTEIN 322A"/>
    <property type="match status" value="1"/>
</dbReference>
<dbReference type="Gene3D" id="3.30.160.60">
    <property type="entry name" value="Classic Zinc Finger"/>
    <property type="match status" value="15"/>
</dbReference>
<feature type="domain" description="C2H2-type" evidence="14">
    <location>
        <begin position="705"/>
        <end position="732"/>
    </location>
</feature>
<feature type="compositionally biased region" description="Polar residues" evidence="13">
    <location>
        <begin position="442"/>
        <end position="459"/>
    </location>
</feature>
<evidence type="ECO:0000313" key="15">
    <source>
        <dbReference type="EMBL" id="KAF4104116.1"/>
    </source>
</evidence>
<comment type="function">
    <text evidence="1">May be involved in transcriptional regulation.</text>
</comment>
<keyword evidence="5" id="KW-0677">Repeat</keyword>
<evidence type="ECO:0000256" key="9">
    <source>
        <dbReference type="ARBA" id="ARBA00023125"/>
    </source>
</evidence>
<feature type="domain" description="C2H2-type" evidence="14">
    <location>
        <begin position="649"/>
        <end position="676"/>
    </location>
</feature>
<dbReference type="InterPro" id="IPR013087">
    <property type="entry name" value="Znf_C2H2_type"/>
</dbReference>
<evidence type="ECO:0000256" key="5">
    <source>
        <dbReference type="ARBA" id="ARBA00022737"/>
    </source>
</evidence>
<dbReference type="GO" id="GO:0000122">
    <property type="term" value="P:negative regulation of transcription by RNA polymerase II"/>
    <property type="evidence" value="ECO:0007669"/>
    <property type="project" value="UniProtKB-ARBA"/>
</dbReference>
<evidence type="ECO:0000256" key="7">
    <source>
        <dbReference type="ARBA" id="ARBA00022833"/>
    </source>
</evidence>
<evidence type="ECO:0000256" key="3">
    <source>
        <dbReference type="ARBA" id="ARBA00006991"/>
    </source>
</evidence>
<keyword evidence="8" id="KW-0805">Transcription regulation</keyword>
<keyword evidence="6 12" id="KW-0863">Zinc-finger</keyword>
<feature type="domain" description="C2H2-type" evidence="14">
    <location>
        <begin position="732"/>
        <end position="754"/>
    </location>
</feature>
<gene>
    <name evidence="15" type="ORF">G5714_015103</name>
</gene>
<dbReference type="FunFam" id="3.30.160.60:FF:000012">
    <property type="entry name" value="RB-associated KRAB zinc finger protein-like"/>
    <property type="match status" value="2"/>
</dbReference>
<keyword evidence="11" id="KW-0539">Nucleus</keyword>
<evidence type="ECO:0000256" key="1">
    <source>
        <dbReference type="ARBA" id="ARBA00003767"/>
    </source>
</evidence>
<dbReference type="FunFam" id="3.30.160.60:FF:002343">
    <property type="entry name" value="Zinc finger protein 33A"/>
    <property type="match status" value="1"/>
</dbReference>
<dbReference type="FunFam" id="3.30.160.60:FF:000624">
    <property type="entry name" value="zinc finger protein 697"/>
    <property type="match status" value="1"/>
</dbReference>
<dbReference type="PROSITE" id="PS50157">
    <property type="entry name" value="ZINC_FINGER_C2H2_2"/>
    <property type="match status" value="15"/>
</dbReference>
<evidence type="ECO:0000256" key="13">
    <source>
        <dbReference type="SAM" id="MobiDB-lite"/>
    </source>
</evidence>
<keyword evidence="7" id="KW-0862">Zinc</keyword>
<comment type="caution">
    <text evidence="15">The sequence shown here is derived from an EMBL/GenBank/DDBJ whole genome shotgun (WGS) entry which is preliminary data.</text>
</comment>
<evidence type="ECO:0000256" key="11">
    <source>
        <dbReference type="ARBA" id="ARBA00023242"/>
    </source>
</evidence>
<dbReference type="Pfam" id="PF00096">
    <property type="entry name" value="zf-C2H2"/>
    <property type="match status" value="14"/>
</dbReference>
<feature type="region of interest" description="Disordered" evidence="13">
    <location>
        <begin position="222"/>
        <end position="263"/>
    </location>
</feature>
<dbReference type="SUPFAM" id="SSF57667">
    <property type="entry name" value="beta-beta-alpha zinc fingers"/>
    <property type="match status" value="9"/>
</dbReference>
<dbReference type="GO" id="GO:0000977">
    <property type="term" value="F:RNA polymerase II transcription regulatory region sequence-specific DNA binding"/>
    <property type="evidence" value="ECO:0007669"/>
    <property type="project" value="TreeGrafter"/>
</dbReference>
<feature type="domain" description="C2H2-type" evidence="14">
    <location>
        <begin position="537"/>
        <end position="564"/>
    </location>
</feature>
<feature type="domain" description="C2H2-type" evidence="14">
    <location>
        <begin position="908"/>
        <end position="935"/>
    </location>
</feature>
<keyword evidence="10" id="KW-0804">Transcription</keyword>
<feature type="compositionally biased region" description="Polar residues" evidence="13">
    <location>
        <begin position="236"/>
        <end position="249"/>
    </location>
</feature>
<evidence type="ECO:0000256" key="6">
    <source>
        <dbReference type="ARBA" id="ARBA00022771"/>
    </source>
</evidence>
<dbReference type="FunFam" id="3.30.160.60:FF:000557">
    <property type="entry name" value="zinc finger and SCAN domain-containing protein 29"/>
    <property type="match status" value="1"/>
</dbReference>
<sequence length="959" mass="109038">MSTMAEYDLFHKQTMSIMTLLIETVLDEIQKVFECECSDRDPILDMNEKQRRLVNLTAVMETFTKVAVQKICNVFSYCFALKPTQLQGFKSYHEDVINVKELVKEHEKKPERKNYHAVRDVPDSATVAPSVSLLSALPEETVQPQDSVKGQECAKEGQVSEFCPESSSSGQENPVQAFFIVEYSTVASVEDQQAVVTMSRYELFQSQTALLILLMPDTPKQDTPKTCSSVEPHLNMKQNDTRTQAAQESHANRCPSVEDRAEDDIQTVVIGDADDKAYSEVVQTSTERPEKPQEDESFECEQCGKAFAKMFSLLRHKRVHSVSQTTLVMSLLTDSAKHEIRKAFTCSSDESSLSIKTNDAQIQMLNSIMERFAKEVVQKICSLFRYCSSVAPVPAQICLNELRKTSSQMGRGLSGATHIHNQEFQGDAISLPVSPLKEPATMSHQQPSNTEPAQKSNASRCLVVENRAEETIQTIFISDADDRGWSVDQEGVLQMSTNQPEVPPSKESFECEQCGKAFPKMFSLVQHKRVHSIVRPHSCEKCGKKFTLLRALETHLRKHSQKFEKKKFPCATCGKSFRDLAAHKLVHAEVKPFTCEICGQGFTIKRSLYMHQRVHTGEKPYRCDTCGKCFSLIGTLNYHKRIHSNDRPIKCSHCNKSFKYHKLLKHHLRVHTGERPHTCDICGKSFALSGTLKRHILIHTGDKPYVCEVCGRRFNQRSTLKGHMRVHGEKRFMCEMCGKTFQYNYVLRNHILTHNQIGNAGDKSNAQRCDVCGKFLSSAYALKAHLQLHSDNSKPHMCTLCDRRYSSVHSLRMHEQLHTGEKPFKCEICGKDFSLRASYKTHMFLHSGERPHKCVLCGKRFKLSSSLKMHIRTHTGEKPHKCETCGKAFHLSANLKRHRLVHTGEKPFTCDICLKSFTQPNNLKAHMHIHTGKKPYTCTKCWKSFAYQRNYKDHKCAPL</sequence>
<protein>
    <recommendedName>
        <fullName evidence="14">C2H2-type domain-containing protein</fullName>
    </recommendedName>
</protein>